<dbReference type="CDD" id="cd09008">
    <property type="entry name" value="MTAN"/>
    <property type="match status" value="1"/>
</dbReference>
<reference evidence="2 3" key="1">
    <citation type="submission" date="2020-08" db="EMBL/GenBank/DDBJ databases">
        <title>Genomic Encyclopedia of Type Strains, Phase IV (KMG-IV): sequencing the most valuable type-strain genomes for metagenomic binning, comparative biology and taxonomic classification.</title>
        <authorList>
            <person name="Goeker M."/>
        </authorList>
    </citation>
    <scope>NUCLEOTIDE SEQUENCE [LARGE SCALE GENOMIC DNA]</scope>
    <source>
        <strain evidence="2 3">DSM 101064</strain>
    </source>
</reference>
<dbReference type="SUPFAM" id="SSF53167">
    <property type="entry name" value="Purine and uridine phosphorylases"/>
    <property type="match status" value="1"/>
</dbReference>
<dbReference type="PANTHER" id="PTHR21234:SF42">
    <property type="entry name" value="PHOSPHORYLASE SUPERFAMILY PROTEIN"/>
    <property type="match status" value="1"/>
</dbReference>
<dbReference type="EMBL" id="JACIJM010000001">
    <property type="protein sequence ID" value="MBB5720524.1"/>
    <property type="molecule type" value="Genomic_DNA"/>
</dbReference>
<dbReference type="AlphaFoldDB" id="A0A7W9BI01"/>
<gene>
    <name evidence="2" type="ORF">FHS72_000128</name>
</gene>
<organism evidence="2 3">
    <name type="scientific">Yoonia ponticola</name>
    <dbReference type="NCBI Taxonomy" id="1524255"/>
    <lineage>
        <taxon>Bacteria</taxon>
        <taxon>Pseudomonadati</taxon>
        <taxon>Pseudomonadota</taxon>
        <taxon>Alphaproteobacteria</taxon>
        <taxon>Rhodobacterales</taxon>
        <taxon>Paracoccaceae</taxon>
        <taxon>Yoonia</taxon>
    </lineage>
</organism>
<name>A0A7W9BI01_9RHOB</name>
<dbReference type="Proteomes" id="UP000535415">
    <property type="component" value="Unassembled WGS sequence"/>
</dbReference>
<comment type="caution">
    <text evidence="2">The sequence shown here is derived from an EMBL/GenBank/DDBJ whole genome shotgun (WGS) entry which is preliminary data.</text>
</comment>
<evidence type="ECO:0000313" key="2">
    <source>
        <dbReference type="EMBL" id="MBB5720524.1"/>
    </source>
</evidence>
<dbReference type="PANTHER" id="PTHR21234">
    <property type="entry name" value="PURINE NUCLEOSIDE PHOSPHORYLASE"/>
    <property type="match status" value="1"/>
</dbReference>
<dbReference type="InterPro" id="IPR000845">
    <property type="entry name" value="Nucleoside_phosphorylase_d"/>
</dbReference>
<protein>
    <submittedName>
        <fullName evidence="2">Adenosylhomocysteine nucleosidase</fullName>
        <ecNumber evidence="2">3.2.2.9</ecNumber>
    </submittedName>
</protein>
<dbReference type="InterPro" id="IPR035994">
    <property type="entry name" value="Nucleoside_phosphorylase_sf"/>
</dbReference>
<dbReference type="EC" id="3.2.2.9" evidence="2"/>
<keyword evidence="2" id="KW-0326">Glycosidase</keyword>
<accession>A0A7W9BI01</accession>
<sequence>MSAFPPEIVALQDGFTDQVSYSLNGVTFTTGQFEGKPVVMFLSGVSMVNAAMTTQLALDHFDIKRIVFSGIAGGVDPDLSIGDVVVSAHWGQYLQGTAARADGDGFALPGWMSSDFRNFGMFHAIPFGVLKEDLAEPDNRFWFDADPALLAVATDISETLSLADCNAEAACLTRAPQIVVGGNGVSGPIFVDNATLREHVFTSFDARVLDMESAGVAQVAFANDVPYIAFRSLSDLAGGGDGANEMNTFMSLAASNAAIVMRGFIAALDD</sequence>
<keyword evidence="2" id="KW-0378">Hydrolase</keyword>
<dbReference type="Gene3D" id="3.40.50.1580">
    <property type="entry name" value="Nucleoside phosphorylase domain"/>
    <property type="match status" value="1"/>
</dbReference>
<proteinExistence type="predicted"/>
<dbReference type="Pfam" id="PF01048">
    <property type="entry name" value="PNP_UDP_1"/>
    <property type="match status" value="1"/>
</dbReference>
<evidence type="ECO:0000259" key="1">
    <source>
        <dbReference type="Pfam" id="PF01048"/>
    </source>
</evidence>
<feature type="domain" description="Nucleoside phosphorylase" evidence="1">
    <location>
        <begin position="9"/>
        <end position="266"/>
    </location>
</feature>
<dbReference type="GO" id="GO:0008782">
    <property type="term" value="F:adenosylhomocysteine nucleosidase activity"/>
    <property type="evidence" value="ECO:0007669"/>
    <property type="project" value="UniProtKB-EC"/>
</dbReference>
<keyword evidence="3" id="KW-1185">Reference proteome</keyword>
<dbReference type="RefSeq" id="WP_221235299.1">
    <property type="nucleotide sequence ID" value="NZ_JACIJM010000001.1"/>
</dbReference>
<evidence type="ECO:0000313" key="3">
    <source>
        <dbReference type="Proteomes" id="UP000535415"/>
    </source>
</evidence>
<dbReference type="GO" id="GO:0009116">
    <property type="term" value="P:nucleoside metabolic process"/>
    <property type="evidence" value="ECO:0007669"/>
    <property type="project" value="InterPro"/>
</dbReference>